<accession>A0A1H3CZH1</accession>
<dbReference type="InterPro" id="IPR038135">
    <property type="entry name" value="Methylthiotransferase_N_sf"/>
</dbReference>
<dbReference type="STRING" id="61595.SAMN05421644_10768"/>
<protein>
    <submittedName>
        <fullName evidence="10">Threonylcarbamoyladenosine tRNA methylthiotransferase MtaB</fullName>
    </submittedName>
</protein>
<dbReference type="NCBIfam" id="TIGR00089">
    <property type="entry name" value="MiaB/RimO family radical SAM methylthiotransferase"/>
    <property type="match status" value="1"/>
</dbReference>
<evidence type="ECO:0000256" key="4">
    <source>
        <dbReference type="ARBA" id="ARBA00022691"/>
    </source>
</evidence>
<dbReference type="InterPro" id="IPR058240">
    <property type="entry name" value="rSAM_sf"/>
</dbReference>
<dbReference type="InterPro" id="IPR020612">
    <property type="entry name" value="Methylthiotransferase_CS"/>
</dbReference>
<dbReference type="RefSeq" id="WP_177168973.1">
    <property type="nucleotide sequence ID" value="NZ_FNOW01000007.1"/>
</dbReference>
<evidence type="ECO:0000256" key="1">
    <source>
        <dbReference type="ARBA" id="ARBA00001966"/>
    </source>
</evidence>
<dbReference type="GO" id="GO:0035598">
    <property type="term" value="F:tRNA (N(6)-L-threonylcarbamoyladenosine(37)-C(2))-methylthiotransferase activity"/>
    <property type="evidence" value="ECO:0007669"/>
    <property type="project" value="TreeGrafter"/>
</dbReference>
<evidence type="ECO:0000313" key="10">
    <source>
        <dbReference type="EMBL" id="SDX59612.1"/>
    </source>
</evidence>
<dbReference type="AlphaFoldDB" id="A0A1H3CZH1"/>
<comment type="cofactor">
    <cofactor evidence="1">
        <name>[4Fe-4S] cluster</name>
        <dbReference type="ChEBI" id="CHEBI:49883"/>
    </cofactor>
</comment>
<keyword evidence="5" id="KW-0479">Metal-binding</keyword>
<evidence type="ECO:0000256" key="7">
    <source>
        <dbReference type="ARBA" id="ARBA00023014"/>
    </source>
</evidence>
<reference evidence="11" key="1">
    <citation type="submission" date="2016-10" db="EMBL/GenBank/DDBJ databases">
        <authorList>
            <person name="Varghese N."/>
            <person name="Submissions S."/>
        </authorList>
    </citation>
    <scope>NUCLEOTIDE SEQUENCE [LARGE SCALE GENOMIC DNA]</scope>
    <source>
        <strain evidence="11">DSM 173</strain>
    </source>
</reference>
<evidence type="ECO:0000256" key="2">
    <source>
        <dbReference type="ARBA" id="ARBA00022485"/>
    </source>
</evidence>
<dbReference type="Pfam" id="PF00919">
    <property type="entry name" value="UPF0004"/>
    <property type="match status" value="1"/>
</dbReference>
<keyword evidence="6" id="KW-0408">Iron</keyword>
<dbReference type="NCBIfam" id="TIGR01579">
    <property type="entry name" value="MiaB-like-C"/>
    <property type="match status" value="1"/>
</dbReference>
<dbReference type="SFLD" id="SFLDS00029">
    <property type="entry name" value="Radical_SAM"/>
    <property type="match status" value="1"/>
</dbReference>
<dbReference type="Proteomes" id="UP000198672">
    <property type="component" value="Unassembled WGS sequence"/>
</dbReference>
<dbReference type="SMART" id="SM00729">
    <property type="entry name" value="Elp3"/>
    <property type="match status" value="1"/>
</dbReference>
<keyword evidence="11" id="KW-1185">Reference proteome</keyword>
<dbReference type="InterPro" id="IPR007197">
    <property type="entry name" value="rSAM"/>
</dbReference>
<name>A0A1H3CZH1_ALLWA</name>
<evidence type="ECO:0000256" key="6">
    <source>
        <dbReference type="ARBA" id="ARBA00023004"/>
    </source>
</evidence>
<dbReference type="PANTHER" id="PTHR11918">
    <property type="entry name" value="RADICAL SAM PROTEINS"/>
    <property type="match status" value="1"/>
</dbReference>
<feature type="domain" description="MTTase N-terminal" evidence="8">
    <location>
        <begin position="8"/>
        <end position="119"/>
    </location>
</feature>
<feature type="domain" description="Radical SAM core" evidence="9">
    <location>
        <begin position="139"/>
        <end position="366"/>
    </location>
</feature>
<sequence>MNVPGAVQRVRLHTLGCRLNEAELEAWARAFLAHGCELVEDAQAPADLIVINTCAVTAEAVRKSRQLVRRARRVQPAARVIVSGCWATLDPTAAAAAADLVILNQDKDQLVEIARAALNLTGDSRSAVTALDLSVPLFARGRQRAFIKIQDGCRYQCTFCITTRARGAERSRPPSEIVREVSQFERAGVQEVVLTGVQLGGYRADDGTDLAGLLERLLRDTAIARIRLGSLEPWDLPERLWALFSDQRLMPHLHLPLQSGSDAVLKRMARRCKRAEYLQLVERARQAIPNLNLTTDIIVGFPGETDADWQHTLELAIRVGFGDIHAFGYSPRPGTLAAGLSEPVDSRTRQRRLAELDAVAQASRQAVMRAQIGQTAPVLHERVPTLPAATALRSGYTPNYLPVQVRSAMPMCEGQVVRVRLMDLDPAAEVLVGEVVP</sequence>
<proteinExistence type="predicted"/>
<dbReference type="GO" id="GO:0051539">
    <property type="term" value="F:4 iron, 4 sulfur cluster binding"/>
    <property type="evidence" value="ECO:0007669"/>
    <property type="project" value="UniProtKB-KW"/>
</dbReference>
<dbReference type="GO" id="GO:0046872">
    <property type="term" value="F:metal ion binding"/>
    <property type="evidence" value="ECO:0007669"/>
    <property type="project" value="UniProtKB-KW"/>
</dbReference>
<evidence type="ECO:0000256" key="3">
    <source>
        <dbReference type="ARBA" id="ARBA00022679"/>
    </source>
</evidence>
<dbReference type="Gene3D" id="3.80.30.20">
    <property type="entry name" value="tm_1862 like domain"/>
    <property type="match status" value="1"/>
</dbReference>
<evidence type="ECO:0000313" key="11">
    <source>
        <dbReference type="Proteomes" id="UP000198672"/>
    </source>
</evidence>
<dbReference type="InterPro" id="IPR023404">
    <property type="entry name" value="rSAM_horseshoe"/>
</dbReference>
<evidence type="ECO:0000256" key="5">
    <source>
        <dbReference type="ARBA" id="ARBA00022723"/>
    </source>
</evidence>
<evidence type="ECO:0000259" key="8">
    <source>
        <dbReference type="PROSITE" id="PS51449"/>
    </source>
</evidence>
<gene>
    <name evidence="10" type="ORF">SAMN05421644_10768</name>
</gene>
<dbReference type="PROSITE" id="PS51918">
    <property type="entry name" value="RADICAL_SAM"/>
    <property type="match status" value="1"/>
</dbReference>
<keyword evidence="4" id="KW-0949">S-adenosyl-L-methionine</keyword>
<dbReference type="InterPro" id="IPR006467">
    <property type="entry name" value="MiaB-like_bact"/>
</dbReference>
<dbReference type="PROSITE" id="PS51449">
    <property type="entry name" value="MTTASE_N"/>
    <property type="match status" value="1"/>
</dbReference>
<dbReference type="PROSITE" id="PS01278">
    <property type="entry name" value="MTTASE_RADICAL"/>
    <property type="match status" value="1"/>
</dbReference>
<keyword evidence="2" id="KW-0004">4Fe-4S</keyword>
<dbReference type="SUPFAM" id="SSF102114">
    <property type="entry name" value="Radical SAM enzymes"/>
    <property type="match status" value="1"/>
</dbReference>
<organism evidence="10 11">
    <name type="scientific">Allochromatium warmingii</name>
    <name type="common">Chromatium warmingii</name>
    <dbReference type="NCBI Taxonomy" id="61595"/>
    <lineage>
        <taxon>Bacteria</taxon>
        <taxon>Pseudomonadati</taxon>
        <taxon>Pseudomonadota</taxon>
        <taxon>Gammaproteobacteria</taxon>
        <taxon>Chromatiales</taxon>
        <taxon>Chromatiaceae</taxon>
        <taxon>Allochromatium</taxon>
    </lineage>
</organism>
<dbReference type="InterPro" id="IPR013848">
    <property type="entry name" value="Methylthiotransferase_N"/>
</dbReference>
<dbReference type="SFLD" id="SFLDG01061">
    <property type="entry name" value="methylthiotransferase"/>
    <property type="match status" value="1"/>
</dbReference>
<dbReference type="EMBL" id="FNOW01000007">
    <property type="protein sequence ID" value="SDX59612.1"/>
    <property type="molecule type" value="Genomic_DNA"/>
</dbReference>
<keyword evidence="3 10" id="KW-0808">Transferase</keyword>
<evidence type="ECO:0000259" key="9">
    <source>
        <dbReference type="PROSITE" id="PS51918"/>
    </source>
</evidence>
<dbReference type="SFLD" id="SFLDG01082">
    <property type="entry name" value="B12-binding_domain_containing"/>
    <property type="match status" value="1"/>
</dbReference>
<dbReference type="InterPro" id="IPR006638">
    <property type="entry name" value="Elp3/MiaA/NifB-like_rSAM"/>
</dbReference>
<dbReference type="PANTHER" id="PTHR11918:SF45">
    <property type="entry name" value="THREONYLCARBAMOYLADENOSINE TRNA METHYLTHIOTRANSFERASE"/>
    <property type="match status" value="1"/>
</dbReference>
<dbReference type="Pfam" id="PF04055">
    <property type="entry name" value="Radical_SAM"/>
    <property type="match status" value="1"/>
</dbReference>
<dbReference type="InterPro" id="IPR005839">
    <property type="entry name" value="Methylthiotransferase"/>
</dbReference>
<dbReference type="CDD" id="cd01335">
    <property type="entry name" value="Radical_SAM"/>
    <property type="match status" value="1"/>
</dbReference>
<dbReference type="Gene3D" id="3.40.50.12160">
    <property type="entry name" value="Methylthiotransferase, N-terminal domain"/>
    <property type="match status" value="1"/>
</dbReference>
<keyword evidence="7" id="KW-0411">Iron-sulfur</keyword>